<dbReference type="Proteomes" id="UP000812961">
    <property type="component" value="Unassembled WGS sequence"/>
</dbReference>
<evidence type="ECO:0000313" key="2">
    <source>
        <dbReference type="EMBL" id="MBW8687827.1"/>
    </source>
</evidence>
<feature type="compositionally biased region" description="Polar residues" evidence="1">
    <location>
        <begin position="20"/>
        <end position="33"/>
    </location>
</feature>
<evidence type="ECO:0000313" key="3">
    <source>
        <dbReference type="Proteomes" id="UP000812961"/>
    </source>
</evidence>
<reference evidence="2 3" key="1">
    <citation type="submission" date="2021-08" db="EMBL/GenBank/DDBJ databases">
        <title>The genome sequence of Chitinophaga sp. B61.</title>
        <authorList>
            <person name="Zhang X."/>
        </authorList>
    </citation>
    <scope>NUCLEOTIDE SEQUENCE [LARGE SCALE GENOMIC DNA]</scope>
    <source>
        <strain evidence="2 3">B61</strain>
    </source>
</reference>
<comment type="caution">
    <text evidence="2">The sequence shown here is derived from an EMBL/GenBank/DDBJ whole genome shotgun (WGS) entry which is preliminary data.</text>
</comment>
<protein>
    <recommendedName>
        <fullName evidence="4">Lipoprotein</fullName>
    </recommendedName>
</protein>
<evidence type="ECO:0000256" key="1">
    <source>
        <dbReference type="SAM" id="MobiDB-lite"/>
    </source>
</evidence>
<evidence type="ECO:0008006" key="4">
    <source>
        <dbReference type="Google" id="ProtNLM"/>
    </source>
</evidence>
<dbReference type="EMBL" id="JAICCF010000005">
    <property type="protein sequence ID" value="MBW8687827.1"/>
    <property type="molecule type" value="Genomic_DNA"/>
</dbReference>
<dbReference type="RefSeq" id="WP_220253147.1">
    <property type="nucleotide sequence ID" value="NZ_JAICCF010000005.1"/>
</dbReference>
<feature type="compositionally biased region" description="Low complexity" evidence="1">
    <location>
        <begin position="37"/>
        <end position="57"/>
    </location>
</feature>
<gene>
    <name evidence="2" type="ORF">K1Y79_26040</name>
</gene>
<organism evidence="2 3">
    <name type="scientific">Chitinophaga rhizophila</name>
    <dbReference type="NCBI Taxonomy" id="2866212"/>
    <lineage>
        <taxon>Bacteria</taxon>
        <taxon>Pseudomonadati</taxon>
        <taxon>Bacteroidota</taxon>
        <taxon>Chitinophagia</taxon>
        <taxon>Chitinophagales</taxon>
        <taxon>Chitinophagaceae</taxon>
        <taxon>Chitinophaga</taxon>
    </lineage>
</organism>
<name>A0ABS7GM34_9BACT</name>
<sequence>MRPIIYLLLIGGIACNSPMKNGQEMSDSNNTQEDATENAANSSSENASGGTANAGSGMAPGEENSNVTKGGNEPVSNLLRFKDHKYAIVSKGDGSGRSITIADTDTRIDSLKADSTTLHDVKGMLEKTAIEDLNNDKNPEIYMFTYSQGTERTGSVYGVTYENGKAIRIFSGDIDNPELKGYRGRDSFYIQKPHVVRSYPVYGETDTDATPSGGKRVIKYKLTKQANGYMLKEAK</sequence>
<accession>A0ABS7GM34</accession>
<feature type="region of interest" description="Disordered" evidence="1">
    <location>
        <begin position="20"/>
        <end position="75"/>
    </location>
</feature>
<dbReference type="PROSITE" id="PS51257">
    <property type="entry name" value="PROKAR_LIPOPROTEIN"/>
    <property type="match status" value="1"/>
</dbReference>
<proteinExistence type="predicted"/>
<keyword evidence="3" id="KW-1185">Reference proteome</keyword>